<dbReference type="EC" id="2.7.1.172" evidence="1"/>
<feature type="region of interest" description="Disordered" evidence="3">
    <location>
        <begin position="133"/>
        <end position="165"/>
    </location>
</feature>
<comment type="catalytic activity">
    <reaction evidence="2">
        <text>N(6)-D-ribulosyl-L-lysyl-[protein] + ATP = N(6)-(3-O-phospho-D-ribulosyl)-L-lysyl-[protein] + ADP + H(+)</text>
        <dbReference type="Rhea" id="RHEA:48432"/>
        <dbReference type="Rhea" id="RHEA-COMP:12103"/>
        <dbReference type="Rhea" id="RHEA-COMP:12104"/>
        <dbReference type="ChEBI" id="CHEBI:15378"/>
        <dbReference type="ChEBI" id="CHEBI:30616"/>
        <dbReference type="ChEBI" id="CHEBI:90418"/>
        <dbReference type="ChEBI" id="CHEBI:90420"/>
        <dbReference type="ChEBI" id="CHEBI:456216"/>
        <dbReference type="EC" id="2.7.1.172"/>
    </reaction>
    <physiologicalReaction direction="left-to-right" evidence="2">
        <dbReference type="Rhea" id="RHEA:48433"/>
    </physiologicalReaction>
</comment>
<dbReference type="SUPFAM" id="SSF56112">
    <property type="entry name" value="Protein kinase-like (PK-like)"/>
    <property type="match status" value="1"/>
</dbReference>
<dbReference type="PANTHER" id="PTHR12149:SF8">
    <property type="entry name" value="PROTEIN-RIBULOSAMINE 3-KINASE"/>
    <property type="match status" value="1"/>
</dbReference>
<name>A0ABN9RJM3_9DINO</name>
<organism evidence="5 6">
    <name type="scientific">Prorocentrum cordatum</name>
    <dbReference type="NCBI Taxonomy" id="2364126"/>
    <lineage>
        <taxon>Eukaryota</taxon>
        <taxon>Sar</taxon>
        <taxon>Alveolata</taxon>
        <taxon>Dinophyceae</taxon>
        <taxon>Prorocentrales</taxon>
        <taxon>Prorocentraceae</taxon>
        <taxon>Prorocentrum</taxon>
    </lineage>
</organism>
<dbReference type="PANTHER" id="PTHR12149">
    <property type="entry name" value="FRUCTOSAMINE 3 KINASE-RELATED PROTEIN"/>
    <property type="match status" value="1"/>
</dbReference>
<sequence length="457" mass="49141">MAPGGGRARCLARWAAALLPLCLALGAPIWRRGRGAAAWALPPRGSGSRRDQRPCCHVAARRGGFRRPGRRRRGGPTRATIADCSGAARGSSCRWRGWRRSVSGRAVPAAAPAVATGGRRLGPQVEVPQLHLGALPQRGGGGLEENHSSLGVPDDGQARGGLAGRRAASGAVEWLESQGHKVLSERGTGGSSWSSFREVKADSGEYFVKTSGRPAAAMFEGEARGLRAMGAAGSAGGVKVPEVLHFGDDPRGGSFIIMEKLDMGGRMDMGEFGRAMAKMHLAEPLDKEAKAGSFGFPLDNTIGGTPQKNPWTSDWPEFFREHRIGFQVKRARDSALTGMWNSVLDKTDGLRDLFSDGEVTPSVIHGDLWSGNYAGSNQGPTIFDPATYYGHHEAEWGMAWCAGFNGQFWAGYREVIPKAPLFEKRRALYEAYHLINHYNLFGGGYLYQGIGSLEQLL</sequence>
<proteinExistence type="predicted"/>
<feature type="signal peptide" evidence="4">
    <location>
        <begin position="1"/>
        <end position="26"/>
    </location>
</feature>
<dbReference type="Gene3D" id="3.30.200.20">
    <property type="entry name" value="Phosphorylase Kinase, domain 1"/>
    <property type="match status" value="1"/>
</dbReference>
<comment type="caution">
    <text evidence="5">The sequence shown here is derived from an EMBL/GenBank/DDBJ whole genome shotgun (WGS) entry which is preliminary data.</text>
</comment>
<gene>
    <name evidence="5" type="ORF">PCOR1329_LOCUS21346</name>
</gene>
<dbReference type="Gene3D" id="3.90.1200.10">
    <property type="match status" value="1"/>
</dbReference>
<keyword evidence="6" id="KW-1185">Reference proteome</keyword>
<evidence type="ECO:0000256" key="2">
    <source>
        <dbReference type="ARBA" id="ARBA00048655"/>
    </source>
</evidence>
<keyword evidence="4" id="KW-0732">Signal</keyword>
<dbReference type="InterPro" id="IPR011009">
    <property type="entry name" value="Kinase-like_dom_sf"/>
</dbReference>
<evidence type="ECO:0000256" key="1">
    <source>
        <dbReference type="ARBA" id="ARBA00011961"/>
    </source>
</evidence>
<dbReference type="InterPro" id="IPR016477">
    <property type="entry name" value="Fructo-/Ketosamine-3-kinase"/>
</dbReference>
<evidence type="ECO:0000313" key="6">
    <source>
        <dbReference type="Proteomes" id="UP001189429"/>
    </source>
</evidence>
<dbReference type="Proteomes" id="UP001189429">
    <property type="component" value="Unassembled WGS sequence"/>
</dbReference>
<protein>
    <recommendedName>
        <fullName evidence="1">protein-ribulosamine 3-kinase</fullName>
        <ecNumber evidence="1">2.7.1.172</ecNumber>
    </recommendedName>
</protein>
<dbReference type="EMBL" id="CAUYUJ010007014">
    <property type="protein sequence ID" value="CAK0819323.1"/>
    <property type="molecule type" value="Genomic_DNA"/>
</dbReference>
<accession>A0ABN9RJM3</accession>
<evidence type="ECO:0000256" key="4">
    <source>
        <dbReference type="SAM" id="SignalP"/>
    </source>
</evidence>
<reference evidence="5" key="1">
    <citation type="submission" date="2023-10" db="EMBL/GenBank/DDBJ databases">
        <authorList>
            <person name="Chen Y."/>
            <person name="Shah S."/>
            <person name="Dougan E. K."/>
            <person name="Thang M."/>
            <person name="Chan C."/>
        </authorList>
    </citation>
    <scope>NUCLEOTIDE SEQUENCE [LARGE SCALE GENOMIC DNA]</scope>
</reference>
<evidence type="ECO:0000256" key="3">
    <source>
        <dbReference type="SAM" id="MobiDB-lite"/>
    </source>
</evidence>
<evidence type="ECO:0000313" key="5">
    <source>
        <dbReference type="EMBL" id="CAK0819323.1"/>
    </source>
</evidence>
<feature type="chain" id="PRO_5045159268" description="protein-ribulosamine 3-kinase" evidence="4">
    <location>
        <begin position="27"/>
        <end position="457"/>
    </location>
</feature>
<dbReference type="Pfam" id="PF03881">
    <property type="entry name" value="Fructosamin_kin"/>
    <property type="match status" value="1"/>
</dbReference>